<organism evidence="3 4">
    <name type="scientific">Hoylesella oralis ATCC 33269</name>
    <dbReference type="NCBI Taxonomy" id="873533"/>
    <lineage>
        <taxon>Bacteria</taxon>
        <taxon>Pseudomonadati</taxon>
        <taxon>Bacteroidota</taxon>
        <taxon>Bacteroidia</taxon>
        <taxon>Bacteroidales</taxon>
        <taxon>Prevotellaceae</taxon>
        <taxon>Hoylesella</taxon>
    </lineage>
</organism>
<dbReference type="Pfam" id="PF00535">
    <property type="entry name" value="Glycos_transf_2"/>
    <property type="match status" value="1"/>
</dbReference>
<keyword evidence="1" id="KW-1133">Transmembrane helix</keyword>
<evidence type="ECO:0000313" key="4">
    <source>
        <dbReference type="Proteomes" id="UP000005580"/>
    </source>
</evidence>
<dbReference type="HOGENOM" id="CLU_025996_21_1_10"/>
<dbReference type="PANTHER" id="PTHR22916:SF3">
    <property type="entry name" value="UDP-GLCNAC:BETAGAL BETA-1,3-N-ACETYLGLUCOSAMINYLTRANSFERASE-LIKE PROTEIN 1"/>
    <property type="match status" value="1"/>
</dbReference>
<feature type="domain" description="Glycosyltransferase 2-like" evidence="2">
    <location>
        <begin position="5"/>
        <end position="109"/>
    </location>
</feature>
<dbReference type="EC" id="2.4.-.-" evidence="3"/>
<dbReference type="InterPro" id="IPR001173">
    <property type="entry name" value="Glyco_trans_2-like"/>
</dbReference>
<comment type="caution">
    <text evidence="3">The sequence shown here is derived from an EMBL/GenBank/DDBJ whole genome shotgun (WGS) entry which is preliminary data.</text>
</comment>
<dbReference type="CDD" id="cd06433">
    <property type="entry name" value="GT_2_WfgS_like"/>
    <property type="match status" value="1"/>
</dbReference>
<dbReference type="Gene3D" id="3.90.550.10">
    <property type="entry name" value="Spore Coat Polysaccharide Biosynthesis Protein SpsA, Chain A"/>
    <property type="match status" value="1"/>
</dbReference>
<reference evidence="3" key="1">
    <citation type="submission" date="2011-01" db="EMBL/GenBank/DDBJ databases">
        <authorList>
            <person name="Muzny D."/>
            <person name="Qin X."/>
            <person name="Buhay C."/>
            <person name="Dugan-Rocha S."/>
            <person name="Ding Y."/>
            <person name="Chen G."/>
            <person name="Hawes A."/>
            <person name="Holder M."/>
            <person name="Jhangiani S."/>
            <person name="Johnson A."/>
            <person name="Khan Z."/>
            <person name="Li Z."/>
            <person name="Liu W."/>
            <person name="Liu X."/>
            <person name="Perez L."/>
            <person name="Shen H."/>
            <person name="Wang Q."/>
            <person name="Watt J."/>
            <person name="Xi L."/>
            <person name="Xin Y."/>
            <person name="Zhou J."/>
            <person name="Deng J."/>
            <person name="Jiang H."/>
            <person name="Liu Y."/>
            <person name="Qu J."/>
            <person name="Song X.-Z."/>
            <person name="Zhang L."/>
            <person name="Villasana D."/>
            <person name="Johnson A."/>
            <person name="Liu J."/>
            <person name="Liyanage D."/>
            <person name="Lorensuhewa L."/>
            <person name="Robinson T."/>
            <person name="Song A."/>
            <person name="Song B.-B."/>
            <person name="Dinh H."/>
            <person name="Thornton R."/>
            <person name="Coyle M."/>
            <person name="Francisco L."/>
            <person name="Jackson L."/>
            <person name="Javaid M."/>
            <person name="Korchina V."/>
            <person name="Kovar C."/>
            <person name="Mata R."/>
            <person name="Mathew T."/>
            <person name="Ngo R."/>
            <person name="Nguyen L."/>
            <person name="Nguyen N."/>
            <person name="Okwuonu G."/>
            <person name="Ongeri F."/>
            <person name="Pham C."/>
            <person name="Simmons D."/>
            <person name="Wilczek-Boney K."/>
            <person name="Hale W."/>
            <person name="Jakkamsetti A."/>
            <person name="Pham P."/>
            <person name="Ruth R."/>
            <person name="San Lucas F."/>
            <person name="Warren J."/>
            <person name="Zhang J."/>
            <person name="Zhao Z."/>
            <person name="Zhou C."/>
            <person name="Zhu D."/>
            <person name="Lee S."/>
            <person name="Bess C."/>
            <person name="Blankenburg K."/>
            <person name="Forbes L."/>
            <person name="Fu Q."/>
            <person name="Gubbala S."/>
            <person name="Hirani K."/>
            <person name="Jayaseelan J.C."/>
            <person name="Lara F."/>
            <person name="Munidasa M."/>
            <person name="Palculict T."/>
            <person name="Patil S."/>
            <person name="Pu L.-L."/>
            <person name="Saada N."/>
            <person name="Tang L."/>
            <person name="Weissenberger G."/>
            <person name="Zhu Y."/>
            <person name="Hemphill L."/>
            <person name="Shang Y."/>
            <person name="Youmans B."/>
            <person name="Ayvaz T."/>
            <person name="Ross M."/>
            <person name="Santibanez J."/>
            <person name="Aqrawi P."/>
            <person name="Gross S."/>
            <person name="Joshi V."/>
            <person name="Fowler G."/>
            <person name="Nazareth L."/>
            <person name="Reid J."/>
            <person name="Worley K."/>
            <person name="Petrosino J."/>
            <person name="Highlander S."/>
            <person name="Gibbs R."/>
        </authorList>
    </citation>
    <scope>NUCLEOTIDE SEQUENCE [LARGE SCALE GENOMIC DNA]</scope>
    <source>
        <strain evidence="3">ATCC 33269</strain>
    </source>
</reference>
<keyword evidence="1" id="KW-0812">Transmembrane</keyword>
<dbReference type="AlphaFoldDB" id="E7RLQ7"/>
<dbReference type="PANTHER" id="PTHR22916">
    <property type="entry name" value="GLYCOSYLTRANSFERASE"/>
    <property type="match status" value="1"/>
</dbReference>
<evidence type="ECO:0000313" key="3">
    <source>
        <dbReference type="EMBL" id="EFZ37688.1"/>
    </source>
</evidence>
<keyword evidence="3" id="KW-0808">Transferase</keyword>
<gene>
    <name evidence="3" type="ORF">HMPREF0663_10057</name>
</gene>
<dbReference type="InterPro" id="IPR029044">
    <property type="entry name" value="Nucleotide-diphossugar_trans"/>
</dbReference>
<dbReference type="SUPFAM" id="SSF53448">
    <property type="entry name" value="Nucleotide-diphospho-sugar transferases"/>
    <property type="match status" value="1"/>
</dbReference>
<proteinExistence type="predicted"/>
<evidence type="ECO:0000256" key="1">
    <source>
        <dbReference type="SAM" id="Phobius"/>
    </source>
</evidence>
<accession>E7RLQ7</accession>
<dbReference type="STRING" id="28134.SAMN05444288_0784"/>
<keyword evidence="1" id="KW-0472">Membrane</keyword>
<keyword evidence="4" id="KW-1185">Reference proteome</keyword>
<name>E7RLQ7_9BACT</name>
<dbReference type="RefSeq" id="WP_004368702.1">
    <property type="nucleotide sequence ID" value="NZ_GL833119.1"/>
</dbReference>
<sequence length="259" mass="29307">MISFSVVTCTYNAAGMVERTLTSVFEQTYPHVEHLIIDGVSKDETMVKVTEYKEKSDADGALHSVIVISEPDKGLYDAMNKGIDRATGGYIVFLNAGDVFPSCSTLEMIAGCVGDAEALPGVLYGDTDIVDESGRFLRHRRLHPPVGQLSWRSFRQGMLVCHQAFYARTDLAKAIHYNLSYRYSADVDWCIRIMKEAEQRHLVLKNVQMVAVNYLDGGMTVQNHRASLQERFRLMCRHYGCFTAVIMHVWFIVRGIVRR</sequence>
<protein>
    <submittedName>
        <fullName evidence="3">Glycosyltransferase, group 2 family protein</fullName>
        <ecNumber evidence="3">2.4.-.-</ecNumber>
    </submittedName>
</protein>
<evidence type="ECO:0000259" key="2">
    <source>
        <dbReference type="Pfam" id="PF00535"/>
    </source>
</evidence>
<feature type="transmembrane region" description="Helical" evidence="1">
    <location>
        <begin position="237"/>
        <end position="257"/>
    </location>
</feature>
<dbReference type="eggNOG" id="COG1216">
    <property type="taxonomic scope" value="Bacteria"/>
</dbReference>
<dbReference type="Proteomes" id="UP000005580">
    <property type="component" value="Unassembled WGS sequence"/>
</dbReference>
<dbReference type="GO" id="GO:0016758">
    <property type="term" value="F:hexosyltransferase activity"/>
    <property type="evidence" value="ECO:0007669"/>
    <property type="project" value="UniProtKB-ARBA"/>
</dbReference>
<dbReference type="EMBL" id="AEPE02000002">
    <property type="protein sequence ID" value="EFZ37688.1"/>
    <property type="molecule type" value="Genomic_DNA"/>
</dbReference>
<keyword evidence="3" id="KW-0328">Glycosyltransferase</keyword>